<dbReference type="PROSITE" id="PS51432">
    <property type="entry name" value="AP_NUCLEASE_F2_4"/>
    <property type="match status" value="1"/>
</dbReference>
<organism evidence="11 12">
    <name type="scientific">Candidatus Desulfatibia vada</name>
    <dbReference type="NCBI Taxonomy" id="2841696"/>
    <lineage>
        <taxon>Bacteria</taxon>
        <taxon>Pseudomonadati</taxon>
        <taxon>Thermodesulfobacteriota</taxon>
        <taxon>Desulfobacteria</taxon>
        <taxon>Desulfobacterales</taxon>
        <taxon>Desulfobacterales incertae sedis</taxon>
        <taxon>Candidatus Desulfatibia</taxon>
    </lineage>
</organism>
<feature type="binding site" evidence="9">
    <location>
        <position position="153"/>
    </location>
    <ligand>
        <name>Zn(2+)</name>
        <dbReference type="ChEBI" id="CHEBI:29105"/>
        <label>2</label>
    </ligand>
</feature>
<dbReference type="InterPro" id="IPR036237">
    <property type="entry name" value="Xyl_isomerase-like_sf"/>
</dbReference>
<evidence type="ECO:0000313" key="11">
    <source>
        <dbReference type="EMBL" id="MBC8434142.1"/>
    </source>
</evidence>
<comment type="similarity">
    <text evidence="1 9">Belongs to the AP endonuclease 2 family.</text>
</comment>
<dbReference type="CDD" id="cd00019">
    <property type="entry name" value="AP2Ec"/>
    <property type="match status" value="1"/>
</dbReference>
<dbReference type="InterPro" id="IPR001719">
    <property type="entry name" value="AP_endonuc_2"/>
</dbReference>
<evidence type="ECO:0000256" key="5">
    <source>
        <dbReference type="ARBA" id="ARBA00022763"/>
    </source>
</evidence>
<keyword evidence="4 9" id="KW-0255">Endonuclease</keyword>
<evidence type="ECO:0000313" key="12">
    <source>
        <dbReference type="Proteomes" id="UP000605201"/>
    </source>
</evidence>
<dbReference type="GO" id="GO:0003906">
    <property type="term" value="F:DNA-(apurinic or apyrimidinic site) endonuclease activity"/>
    <property type="evidence" value="ECO:0007669"/>
    <property type="project" value="TreeGrafter"/>
</dbReference>
<proteinExistence type="inferred from homology"/>
<comment type="cofactor">
    <cofactor evidence="9">
        <name>Zn(2+)</name>
        <dbReference type="ChEBI" id="CHEBI:29105"/>
    </cofactor>
    <text evidence="9">Binds 3 Zn(2+) ions.</text>
</comment>
<sequence>MKKTLPIKSLPLLGAHFSIAKGLHNALYEARAYGCTALQIFTKNAQTWKERSLKLDEIDQFEQARAATGITAIAAHTSYLINLAAVEKQKHTRSCRALEQELVRSSMLNIPFVVLHPGSHMDRGEDEGIRHIAESINQVFTQIPDLKTRLLLETTAGQGSSVGHTFEQLASIMDKVEKKDAVGFCLDTSHIFAAGYDIRTPSAYQKTINAFDSIAGLGHLDLIHLNDSKKELGSRVDRHEHIGLGCIGLKAFELFMNDHRLKYIPKVIETPKQHDGQDYDKVNLSALRNLMAS</sequence>
<feature type="binding site" evidence="9">
    <location>
        <position position="269"/>
    </location>
    <ligand>
        <name>Zn(2+)</name>
        <dbReference type="ChEBI" id="CHEBI:29105"/>
        <label>2</label>
    </ligand>
</feature>
<keyword evidence="5 9" id="KW-0227">DNA damage</keyword>
<dbReference type="SMART" id="SM00518">
    <property type="entry name" value="AP2Ec"/>
    <property type="match status" value="1"/>
</dbReference>
<dbReference type="GO" id="GO:0008270">
    <property type="term" value="F:zinc ion binding"/>
    <property type="evidence" value="ECO:0007669"/>
    <property type="project" value="UniProtKB-UniRule"/>
</dbReference>
<dbReference type="PROSITE" id="PS00731">
    <property type="entry name" value="AP_NUCLEASE_F2_3"/>
    <property type="match status" value="1"/>
</dbReference>
<dbReference type="SUPFAM" id="SSF51658">
    <property type="entry name" value="Xylose isomerase-like"/>
    <property type="match status" value="1"/>
</dbReference>
<reference evidence="11 12" key="1">
    <citation type="submission" date="2020-08" db="EMBL/GenBank/DDBJ databases">
        <title>Bridging the membrane lipid divide: bacteria of the FCB group superphylum have the potential to synthesize archaeal ether lipids.</title>
        <authorList>
            <person name="Villanueva L."/>
            <person name="Von Meijenfeldt F.A.B."/>
            <person name="Westbye A.B."/>
            <person name="Yadav S."/>
            <person name="Hopmans E.C."/>
            <person name="Dutilh B.E."/>
            <person name="Sinninghe Damste J.S."/>
        </authorList>
    </citation>
    <scope>NUCLEOTIDE SEQUENCE [LARGE SCALE GENOMIC DNA]</scope>
    <source>
        <strain evidence="11">NIOZ-UU17</strain>
    </source>
</reference>
<evidence type="ECO:0000256" key="6">
    <source>
        <dbReference type="ARBA" id="ARBA00022801"/>
    </source>
</evidence>
<dbReference type="AlphaFoldDB" id="A0A8J6P7N6"/>
<dbReference type="Gene3D" id="3.20.20.150">
    <property type="entry name" value="Divalent-metal-dependent TIM barrel enzymes"/>
    <property type="match status" value="1"/>
</dbReference>
<keyword evidence="7 9" id="KW-0862">Zinc</keyword>
<feature type="binding site" evidence="9">
    <location>
        <position position="76"/>
    </location>
    <ligand>
        <name>Zn(2+)</name>
        <dbReference type="ChEBI" id="CHEBI:29105"/>
        <label>1</label>
    </ligand>
</feature>
<dbReference type="GO" id="GO:0003677">
    <property type="term" value="F:DNA binding"/>
    <property type="evidence" value="ECO:0007669"/>
    <property type="project" value="InterPro"/>
</dbReference>
<keyword evidence="2 9" id="KW-0540">Nuclease</keyword>
<evidence type="ECO:0000256" key="8">
    <source>
        <dbReference type="ARBA" id="ARBA00023204"/>
    </source>
</evidence>
<keyword evidence="6 9" id="KW-0378">Hydrolase</keyword>
<feature type="binding site" evidence="9">
    <location>
        <position position="153"/>
    </location>
    <ligand>
        <name>Zn(2+)</name>
        <dbReference type="ChEBI" id="CHEBI:29105"/>
        <label>1</label>
    </ligand>
</feature>
<dbReference type="PANTHER" id="PTHR21445">
    <property type="entry name" value="ENDONUCLEASE IV ENDODEOXYRIBONUCLEASE IV"/>
    <property type="match status" value="1"/>
</dbReference>
<dbReference type="HAMAP" id="MF_00152">
    <property type="entry name" value="Nfo"/>
    <property type="match status" value="1"/>
</dbReference>
<comment type="caution">
    <text evidence="11">The sequence shown here is derived from an EMBL/GenBank/DDBJ whole genome shotgun (WGS) entry which is preliminary data.</text>
</comment>
<feature type="binding site" evidence="9">
    <location>
        <position position="187"/>
    </location>
    <ligand>
        <name>Zn(2+)</name>
        <dbReference type="ChEBI" id="CHEBI:29105"/>
        <label>2</label>
    </ligand>
</feature>
<accession>A0A8J6P7N6</accession>
<feature type="binding site" evidence="9">
    <location>
        <position position="239"/>
    </location>
    <ligand>
        <name>Zn(2+)</name>
        <dbReference type="ChEBI" id="CHEBI:29105"/>
        <label>3</label>
    </ligand>
</feature>
<feature type="binding site" evidence="9">
    <location>
        <position position="224"/>
    </location>
    <ligand>
        <name>Zn(2+)</name>
        <dbReference type="ChEBI" id="CHEBI:29105"/>
        <label>2</label>
    </ligand>
</feature>
<dbReference type="InterPro" id="IPR013022">
    <property type="entry name" value="Xyl_isomerase-like_TIM-brl"/>
</dbReference>
<dbReference type="Proteomes" id="UP000605201">
    <property type="component" value="Unassembled WGS sequence"/>
</dbReference>
<dbReference type="EMBL" id="JACNIG010000390">
    <property type="protein sequence ID" value="MBC8434142.1"/>
    <property type="molecule type" value="Genomic_DNA"/>
</dbReference>
<dbReference type="GO" id="GO:0006284">
    <property type="term" value="P:base-excision repair"/>
    <property type="evidence" value="ECO:0007669"/>
    <property type="project" value="TreeGrafter"/>
</dbReference>
<evidence type="ECO:0000256" key="2">
    <source>
        <dbReference type="ARBA" id="ARBA00022722"/>
    </source>
</evidence>
<dbReference type="NCBIfam" id="TIGR00587">
    <property type="entry name" value="nfo"/>
    <property type="match status" value="1"/>
</dbReference>
<evidence type="ECO:0000256" key="4">
    <source>
        <dbReference type="ARBA" id="ARBA00022759"/>
    </source>
</evidence>
<comment type="catalytic activity">
    <reaction evidence="9">
        <text>Endonucleolytic cleavage to 5'-phosphooligonucleotide end-products.</text>
        <dbReference type="EC" id="3.1.21.2"/>
    </reaction>
</comment>
<keyword evidence="8 9" id="KW-0234">DNA repair</keyword>
<evidence type="ECO:0000256" key="7">
    <source>
        <dbReference type="ARBA" id="ARBA00022833"/>
    </source>
</evidence>
<evidence type="ECO:0000256" key="1">
    <source>
        <dbReference type="ARBA" id="ARBA00005340"/>
    </source>
</evidence>
<gene>
    <name evidence="9" type="primary">nfo</name>
    <name evidence="11" type="ORF">H8D96_19720</name>
</gene>
<dbReference type="GO" id="GO:0008081">
    <property type="term" value="F:phosphoric diester hydrolase activity"/>
    <property type="evidence" value="ECO:0007669"/>
    <property type="project" value="TreeGrafter"/>
</dbReference>
<evidence type="ECO:0000259" key="10">
    <source>
        <dbReference type="Pfam" id="PF01261"/>
    </source>
</evidence>
<dbReference type="FunFam" id="3.20.20.150:FF:000001">
    <property type="entry name" value="Probable endonuclease 4"/>
    <property type="match status" value="1"/>
</dbReference>
<name>A0A8J6P7N6_9BACT</name>
<dbReference type="Pfam" id="PF01261">
    <property type="entry name" value="AP_endonuc_2"/>
    <property type="match status" value="1"/>
</dbReference>
<evidence type="ECO:0000256" key="3">
    <source>
        <dbReference type="ARBA" id="ARBA00022723"/>
    </source>
</evidence>
<feature type="binding site" evidence="9">
    <location>
        <position position="116"/>
    </location>
    <ligand>
        <name>Zn(2+)</name>
        <dbReference type="ChEBI" id="CHEBI:29105"/>
        <label>1</label>
    </ligand>
</feature>
<dbReference type="GO" id="GO:0008833">
    <property type="term" value="F:deoxyribonuclease IV (phage-T4-induced) activity"/>
    <property type="evidence" value="ECO:0007669"/>
    <property type="project" value="UniProtKB-UniRule"/>
</dbReference>
<feature type="domain" description="Xylose isomerase-like TIM barrel" evidence="10">
    <location>
        <begin position="28"/>
        <end position="277"/>
    </location>
</feature>
<dbReference type="InterPro" id="IPR018246">
    <property type="entry name" value="AP_endonuc_F2_Zn_BS"/>
</dbReference>
<feature type="binding site" evidence="9">
    <location>
        <position position="190"/>
    </location>
    <ligand>
        <name>Zn(2+)</name>
        <dbReference type="ChEBI" id="CHEBI:29105"/>
        <label>3</label>
    </ligand>
</feature>
<dbReference type="PANTHER" id="PTHR21445:SF0">
    <property type="entry name" value="APURINIC-APYRIMIDINIC ENDONUCLEASE"/>
    <property type="match status" value="1"/>
</dbReference>
<protein>
    <recommendedName>
        <fullName evidence="9">Probable endonuclease 4</fullName>
        <ecNumber evidence="9">3.1.21.2</ecNumber>
    </recommendedName>
    <alternativeName>
        <fullName evidence="9">Endodeoxyribonuclease IV</fullName>
    </alternativeName>
    <alternativeName>
        <fullName evidence="9">Endonuclease IV</fullName>
    </alternativeName>
</protein>
<comment type="function">
    <text evidence="9">Endonuclease IV plays a role in DNA repair. It cleaves phosphodiester bonds at apurinic or apyrimidinic (AP) sites, generating a 3'-hydroxyl group and a 5'-terminal sugar phosphate.</text>
</comment>
<evidence type="ECO:0000256" key="9">
    <source>
        <dbReference type="HAMAP-Rule" id="MF_00152"/>
    </source>
</evidence>
<dbReference type="EC" id="3.1.21.2" evidence="9"/>
<keyword evidence="3 9" id="KW-0479">Metal-binding</keyword>
<feature type="binding site" evidence="9">
    <location>
        <position position="237"/>
    </location>
    <ligand>
        <name>Zn(2+)</name>
        <dbReference type="ChEBI" id="CHEBI:29105"/>
        <label>3</label>
    </ligand>
</feature>